<proteinExistence type="predicted"/>
<sequence length="203" mass="21808">MIRPLACLLLGSTFATLPALAQAEASPTPQPVTESAPAEENSDEPAADESWKAALIPKVATSSADHGEDVVVGRPVATNNQSKTPGKVYLPYAPRPKTPLPPGWEIRPSETLPPITRKVQLDNGRIVTLRFPTFIIVPASEADGALKFADPGFDPRTPEQSSTVSSVLKSYAEEAEQHQKNLDAALREIEQVILSTPRPATNR</sequence>
<organism evidence="1 2">
    <name type="scientific">Sulfuriroseicoccus oceanibius</name>
    <dbReference type="NCBI Taxonomy" id="2707525"/>
    <lineage>
        <taxon>Bacteria</taxon>
        <taxon>Pseudomonadati</taxon>
        <taxon>Verrucomicrobiota</taxon>
        <taxon>Verrucomicrobiia</taxon>
        <taxon>Verrucomicrobiales</taxon>
        <taxon>Verrucomicrobiaceae</taxon>
        <taxon>Sulfuriroseicoccus</taxon>
    </lineage>
</organism>
<dbReference type="EMBL" id="CP066776">
    <property type="protein sequence ID" value="QQL43702.1"/>
    <property type="molecule type" value="Genomic_DNA"/>
</dbReference>
<evidence type="ECO:0000313" key="2">
    <source>
        <dbReference type="Proteomes" id="UP000475117"/>
    </source>
</evidence>
<reference evidence="1 2" key="1">
    <citation type="submission" date="2020-12" db="EMBL/GenBank/DDBJ databases">
        <title>Sulforoseuscoccus oceanibium gen. nov., sp. nov., a representative of the phylum Verrucomicrobia with special cytoplasmic membrane, and proposal of Sulforoseuscoccusaceae fam. nov.</title>
        <authorList>
            <person name="Xi F."/>
        </authorList>
    </citation>
    <scope>NUCLEOTIDE SEQUENCE [LARGE SCALE GENOMIC DNA]</scope>
    <source>
        <strain evidence="1 2">T37</strain>
    </source>
</reference>
<evidence type="ECO:0000313" key="1">
    <source>
        <dbReference type="EMBL" id="QQL43702.1"/>
    </source>
</evidence>
<dbReference type="AlphaFoldDB" id="A0A6B3L6L3"/>
<dbReference type="KEGG" id="soa:G3M56_007255"/>
<keyword evidence="2" id="KW-1185">Reference proteome</keyword>
<dbReference type="RefSeq" id="WP_164361574.1">
    <property type="nucleotide sequence ID" value="NZ_CP066776.1"/>
</dbReference>
<name>A0A6B3L6L3_9BACT</name>
<dbReference type="Proteomes" id="UP000475117">
    <property type="component" value="Chromosome"/>
</dbReference>
<gene>
    <name evidence="1" type="ORF">G3M56_007255</name>
</gene>
<accession>A0A6B3L6L3</accession>
<protein>
    <submittedName>
        <fullName evidence="1">Uncharacterized protein</fullName>
    </submittedName>
</protein>